<dbReference type="Proteomes" id="UP000250443">
    <property type="component" value="Unassembled WGS sequence"/>
</dbReference>
<name>A0A2X2DFK4_PSELU</name>
<organism evidence="1 2">
    <name type="scientific">Pseudomonas luteola</name>
    <dbReference type="NCBI Taxonomy" id="47886"/>
    <lineage>
        <taxon>Bacteria</taxon>
        <taxon>Pseudomonadati</taxon>
        <taxon>Pseudomonadota</taxon>
        <taxon>Gammaproteobacteria</taxon>
        <taxon>Pseudomonadales</taxon>
        <taxon>Pseudomonadaceae</taxon>
        <taxon>Pseudomonas</taxon>
    </lineage>
</organism>
<protein>
    <submittedName>
        <fullName evidence="1">Uncharacterized protein</fullName>
    </submittedName>
</protein>
<dbReference type="AlphaFoldDB" id="A0A2X2DFK4"/>
<dbReference type="EMBL" id="UAUF01000015">
    <property type="protein sequence ID" value="SPZ16276.1"/>
    <property type="molecule type" value="Genomic_DNA"/>
</dbReference>
<reference evidence="1 2" key="1">
    <citation type="submission" date="2018-06" db="EMBL/GenBank/DDBJ databases">
        <authorList>
            <consortium name="Pathogen Informatics"/>
            <person name="Doyle S."/>
        </authorList>
    </citation>
    <scope>NUCLEOTIDE SEQUENCE [LARGE SCALE GENOMIC DNA]</scope>
    <source>
        <strain evidence="1 2">NCTC11842</strain>
    </source>
</reference>
<accession>A0A2X2DFK4</accession>
<proteinExistence type="predicted"/>
<gene>
    <name evidence="1" type="ORF">NCTC11842_05307</name>
</gene>
<sequence length="54" mass="6156">MASLSFKPVIRGMSRFQTLDQGSYLCDLVIRFAYAQEYGKKFVLICLVLEDMCG</sequence>
<evidence type="ECO:0000313" key="2">
    <source>
        <dbReference type="Proteomes" id="UP000250443"/>
    </source>
</evidence>
<evidence type="ECO:0000313" key="1">
    <source>
        <dbReference type="EMBL" id="SPZ16276.1"/>
    </source>
</evidence>